<dbReference type="InterPro" id="IPR004660">
    <property type="entry name" value="PDH_E1"/>
</dbReference>
<feature type="region of interest" description="Disordered" evidence="11">
    <location>
        <begin position="26"/>
        <end position="49"/>
    </location>
</feature>
<dbReference type="EMBL" id="CADIKH010000005">
    <property type="protein sequence ID" value="CAB3750854.1"/>
    <property type="molecule type" value="Genomic_DNA"/>
</dbReference>
<protein>
    <recommendedName>
        <fullName evidence="4 9">Pyruvate dehydrogenase E1 component</fullName>
        <ecNumber evidence="3 9">1.2.4.1</ecNumber>
    </recommendedName>
</protein>
<dbReference type="InterPro" id="IPR009014">
    <property type="entry name" value="Transketo_C/PFOR_II"/>
</dbReference>
<dbReference type="PANTHER" id="PTHR43825:SF3">
    <property type="entry name" value="PYRUVATE DEHYDROGENASE E1 COMPONENT"/>
    <property type="match status" value="1"/>
</dbReference>
<dbReference type="Pfam" id="PF00456">
    <property type="entry name" value="Transketolase_N"/>
    <property type="match status" value="1"/>
</dbReference>
<evidence type="ECO:0000256" key="3">
    <source>
        <dbReference type="ARBA" id="ARBA00012281"/>
    </source>
</evidence>
<dbReference type="PANTHER" id="PTHR43825">
    <property type="entry name" value="PYRUVATE DEHYDROGENASE E1 COMPONENT"/>
    <property type="match status" value="1"/>
</dbReference>
<feature type="binding site" evidence="10">
    <location>
        <position position="276"/>
    </location>
    <ligand>
        <name>Mg(2+)</name>
        <dbReference type="ChEBI" id="CHEBI:18420"/>
    </ligand>
</feature>
<accession>A0A6J5DBN5</accession>
<dbReference type="Gene3D" id="3.40.50.920">
    <property type="match status" value="1"/>
</dbReference>
<evidence type="ECO:0000256" key="1">
    <source>
        <dbReference type="ARBA" id="ARBA00001964"/>
    </source>
</evidence>
<dbReference type="Proteomes" id="UP000494363">
    <property type="component" value="Unassembled WGS sequence"/>
</dbReference>
<feature type="domain" description="Transketolase N-terminal" evidence="12">
    <location>
        <begin position="146"/>
        <end position="339"/>
    </location>
</feature>
<dbReference type="InterPro" id="IPR017600">
    <property type="entry name" value="Alpha-ketoglut_DH"/>
</dbReference>
<evidence type="ECO:0000313" key="15">
    <source>
        <dbReference type="EMBL" id="CAB3750854.1"/>
    </source>
</evidence>
<evidence type="ECO:0000256" key="4">
    <source>
        <dbReference type="ARBA" id="ARBA00017172"/>
    </source>
</evidence>
<comment type="function">
    <text evidence="2 9">Component of the pyruvate dehydrogenase (PDH) complex, that catalyzes the overall conversion of pyruvate to acetyl-CoA and CO(2).</text>
</comment>
<dbReference type="GO" id="GO:0004739">
    <property type="term" value="F:pyruvate dehydrogenase (acetyl-transferring) activity"/>
    <property type="evidence" value="ECO:0007669"/>
    <property type="project" value="UniProtKB-EC"/>
</dbReference>
<evidence type="ECO:0000256" key="10">
    <source>
        <dbReference type="PIRSR" id="PIRSR000156-1"/>
    </source>
</evidence>
<dbReference type="InterPro" id="IPR035807">
    <property type="entry name" value="PDC_E1_N"/>
</dbReference>
<reference evidence="15 16" key="1">
    <citation type="submission" date="2020-04" db="EMBL/GenBank/DDBJ databases">
        <authorList>
            <person name="De Canck E."/>
        </authorList>
    </citation>
    <scope>NUCLEOTIDE SEQUENCE [LARGE SCALE GENOMIC DNA]</scope>
    <source>
        <strain evidence="15 16">LMG 29542</strain>
    </source>
</reference>
<dbReference type="InterPro" id="IPR029061">
    <property type="entry name" value="THDP-binding"/>
</dbReference>
<sequence>MTDLSNGSIQLRQVQNDKMALALSGADAAPGGRDATGTDIPADTPAIRADNDPQETVEWLDALEGVLTHAGKDRAQFLFDRLAEHARLLGIQSARTRVTPYTNTIALEQQGRYPGNLELEEKLAAALRWNALAMVVRANKAYGELGGHIASYASAADLFEVGFNHFFRAAAPGAEAGIGGDLVYFQPHSSPGVYARAFLEGFLDEGHLRHYRREIAGPGLCSYPHPWLMPDFWQFPTGSMGIGPINSIYQARFMRYLQNRGLAQTEGRTVWGFFGDGEMDEPESIGALSLAAREGLDNLVFVINCNLQRLDGPVRSNGRIVDELEAQFNGAGWNVIKVLWGSGWDALFARDKTGALLRAFSHTVDGQFQTFSANDGAYNRAHFFDRNPALAALVEQMSDDDIASLRRGGHDARKLYAAYAQARQHRGQPTVILAKTMKGFGMGTGGQGRMTTHQQKKLGVDELKAFRDRFRLPLSDDDVEQLKFYKPAADSPEMQYLHARRAALGGYLPRRQRSATRGLAVPPLPHWAQFALDANDREISTTMALVRMLTALLKDREIGQRIVPIVADEARTFGMANMFRQVGIYSPLGQLYEPEDLGSMLYYREDTRGQILEEGISEAGAVSSWISAATSYSVHDLPMLPFYIYYSMFGFQRVGDLIWAAADQRARGFLIGATAGKTTLGGEGLQHQDGTSHLAASTIPNCRAYDPAFAYEVAAIVDAGMREMVEEQRDVFYYMTVTNENYAQPSVMAGAFEALREPILKGIYRLPDAAQPHSARVQLLGSGAILREAIAAQRMLADDWQIEAAVWSVTSFTELQRDGMAAERDARHAGASPDSSADVPIPYVTRALGVTQGPVIAATDYVRAVPELIRAYVPRRYVTLGTDGFGRSDTRSALRAFFEVDRASIVIAALNALADDGEIDRAVVRDAIARYRSGDASRGDATRMPPWQR</sequence>
<evidence type="ECO:0000259" key="12">
    <source>
        <dbReference type="Pfam" id="PF00456"/>
    </source>
</evidence>
<organism evidence="15 16">
    <name type="scientific">Paraburkholderia humisilvae</name>
    <dbReference type="NCBI Taxonomy" id="627669"/>
    <lineage>
        <taxon>Bacteria</taxon>
        <taxon>Pseudomonadati</taxon>
        <taxon>Pseudomonadota</taxon>
        <taxon>Betaproteobacteria</taxon>
        <taxon>Burkholderiales</taxon>
        <taxon>Burkholderiaceae</taxon>
        <taxon>Paraburkholderia</taxon>
    </lineage>
</organism>
<dbReference type="EC" id="1.2.4.1" evidence="3 9"/>
<keyword evidence="7 9" id="KW-0670">Pyruvate</keyword>
<evidence type="ECO:0000259" key="13">
    <source>
        <dbReference type="Pfam" id="PF17831"/>
    </source>
</evidence>
<dbReference type="AlphaFoldDB" id="A0A6J5DBN5"/>
<dbReference type="CDD" id="cd02017">
    <property type="entry name" value="TPP_E1_EcPDC_like"/>
    <property type="match status" value="1"/>
</dbReference>
<evidence type="ECO:0000256" key="5">
    <source>
        <dbReference type="ARBA" id="ARBA00023002"/>
    </source>
</evidence>
<evidence type="ECO:0000256" key="2">
    <source>
        <dbReference type="ARBA" id="ARBA00003157"/>
    </source>
</evidence>
<feature type="binding site" evidence="10">
    <location>
        <position position="306"/>
    </location>
    <ligand>
        <name>Mg(2+)</name>
        <dbReference type="ChEBI" id="CHEBI:18420"/>
    </ligand>
</feature>
<dbReference type="InterPro" id="IPR051157">
    <property type="entry name" value="PDH/Transketolase"/>
</dbReference>
<proteinExistence type="predicted"/>
<dbReference type="InterPro" id="IPR005474">
    <property type="entry name" value="Transketolase_N"/>
</dbReference>
<dbReference type="SUPFAM" id="SSF52922">
    <property type="entry name" value="TK C-terminal domain-like"/>
    <property type="match status" value="1"/>
</dbReference>
<evidence type="ECO:0000256" key="11">
    <source>
        <dbReference type="SAM" id="MobiDB-lite"/>
    </source>
</evidence>
<evidence type="ECO:0000256" key="8">
    <source>
        <dbReference type="ARBA" id="ARBA00051231"/>
    </source>
</evidence>
<keyword evidence="6 9" id="KW-0786">Thiamine pyrophosphate</keyword>
<evidence type="ECO:0000259" key="14">
    <source>
        <dbReference type="Pfam" id="PF22613"/>
    </source>
</evidence>
<dbReference type="Gene3D" id="3.40.50.970">
    <property type="match status" value="2"/>
</dbReference>
<evidence type="ECO:0000256" key="7">
    <source>
        <dbReference type="ARBA" id="ARBA00023317"/>
    </source>
</evidence>
<gene>
    <name evidence="15" type="primary">aceE_2</name>
    <name evidence="15" type="ORF">LMG29542_01352</name>
</gene>
<feature type="domain" description="Transketolase-like C-terminal" evidence="14">
    <location>
        <begin position="762"/>
        <end position="901"/>
    </location>
</feature>
<dbReference type="Pfam" id="PF22613">
    <property type="entry name" value="Transketolase_C_1"/>
    <property type="match status" value="1"/>
</dbReference>
<dbReference type="RefSeq" id="WP_246355722.1">
    <property type="nucleotide sequence ID" value="NZ_CADIKH010000005.1"/>
</dbReference>
<feature type="domain" description="Pyruvate dehydrogenase E1 component middle" evidence="13">
    <location>
        <begin position="534"/>
        <end position="745"/>
    </location>
</feature>
<dbReference type="FunFam" id="3.40.50.970:FF:000011">
    <property type="entry name" value="Pyruvate dehydrogenase E1 component"/>
    <property type="match status" value="1"/>
</dbReference>
<evidence type="ECO:0000256" key="6">
    <source>
        <dbReference type="ARBA" id="ARBA00023052"/>
    </source>
</evidence>
<dbReference type="PIRSF" id="PIRSF000156">
    <property type="entry name" value="Pyruvate_dh_E1"/>
    <property type="match status" value="1"/>
</dbReference>
<dbReference type="NCBIfam" id="TIGR00759">
    <property type="entry name" value="aceE"/>
    <property type="match status" value="1"/>
</dbReference>
<dbReference type="NCBIfam" id="TIGR03186">
    <property type="entry name" value="AKGDH_not_PDH"/>
    <property type="match status" value="1"/>
</dbReference>
<comment type="catalytic activity">
    <reaction evidence="8 9">
        <text>N(6)-[(R)-lipoyl]-L-lysyl-[protein] + pyruvate + H(+) = N(6)-[(R)-S(8)-acetyldihydrolipoyl]-L-lysyl-[protein] + CO2</text>
        <dbReference type="Rhea" id="RHEA:19189"/>
        <dbReference type="Rhea" id="RHEA-COMP:10474"/>
        <dbReference type="Rhea" id="RHEA-COMP:10478"/>
        <dbReference type="ChEBI" id="CHEBI:15361"/>
        <dbReference type="ChEBI" id="CHEBI:15378"/>
        <dbReference type="ChEBI" id="CHEBI:16526"/>
        <dbReference type="ChEBI" id="CHEBI:83099"/>
        <dbReference type="ChEBI" id="CHEBI:83111"/>
        <dbReference type="EC" id="1.2.4.1"/>
    </reaction>
</comment>
<comment type="cofactor">
    <cofactor evidence="1 9">
        <name>thiamine diphosphate</name>
        <dbReference type="ChEBI" id="CHEBI:58937"/>
    </cofactor>
</comment>
<feature type="binding site" evidence="10">
    <location>
        <position position="308"/>
    </location>
    <ligand>
        <name>Mg(2+)</name>
        <dbReference type="ChEBI" id="CHEBI:18420"/>
    </ligand>
</feature>
<keyword evidence="5 9" id="KW-0560">Oxidoreductase</keyword>
<keyword evidence="16" id="KW-1185">Reference proteome</keyword>
<keyword evidence="10" id="KW-0460">Magnesium</keyword>
<dbReference type="InterPro" id="IPR055152">
    <property type="entry name" value="Transketolase-like_C_2"/>
</dbReference>
<dbReference type="SUPFAM" id="SSF52518">
    <property type="entry name" value="Thiamin diphosphate-binding fold (THDP-binding)"/>
    <property type="match status" value="2"/>
</dbReference>
<evidence type="ECO:0000313" key="16">
    <source>
        <dbReference type="Proteomes" id="UP000494363"/>
    </source>
</evidence>
<dbReference type="GO" id="GO:0046872">
    <property type="term" value="F:metal ion binding"/>
    <property type="evidence" value="ECO:0007669"/>
    <property type="project" value="UniProtKB-KW"/>
</dbReference>
<name>A0A6J5DBN5_9BURK</name>
<evidence type="ECO:0000256" key="9">
    <source>
        <dbReference type="PIRNR" id="PIRNR000156"/>
    </source>
</evidence>
<keyword evidence="10" id="KW-0479">Metal-binding</keyword>
<dbReference type="InterPro" id="IPR041621">
    <property type="entry name" value="PDH_E1_M"/>
</dbReference>
<dbReference type="Pfam" id="PF17831">
    <property type="entry name" value="PDH_E1_M"/>
    <property type="match status" value="1"/>
</dbReference>
<comment type="cofactor">
    <cofactor evidence="10">
        <name>Mg(2+)</name>
        <dbReference type="ChEBI" id="CHEBI:18420"/>
    </cofactor>
</comment>